<dbReference type="PROSITE" id="PS50893">
    <property type="entry name" value="ABC_TRANSPORTER_2"/>
    <property type="match status" value="1"/>
</dbReference>
<comment type="caution">
    <text evidence="10">The sequence shown here is derived from an EMBL/GenBank/DDBJ whole genome shotgun (WGS) entry which is preliminary data.</text>
</comment>
<dbReference type="PROSITE" id="PS00211">
    <property type="entry name" value="ABC_TRANSPORTER_1"/>
    <property type="match status" value="1"/>
</dbReference>
<comment type="subcellular location">
    <subcellularLocation>
        <location evidence="1">Membrane</location>
        <topology evidence="1">Multi-pass membrane protein</topology>
    </subcellularLocation>
</comment>
<proteinExistence type="predicted"/>
<dbReference type="GO" id="GO:0016020">
    <property type="term" value="C:membrane"/>
    <property type="evidence" value="ECO:0007669"/>
    <property type="project" value="UniProtKB-SubCell"/>
</dbReference>
<dbReference type="GO" id="GO:0005524">
    <property type="term" value="F:ATP binding"/>
    <property type="evidence" value="ECO:0007669"/>
    <property type="project" value="UniProtKB-KW"/>
</dbReference>
<evidence type="ECO:0000256" key="2">
    <source>
        <dbReference type="ARBA" id="ARBA00022448"/>
    </source>
</evidence>
<feature type="transmembrane region" description="Helical" evidence="8">
    <location>
        <begin position="478"/>
        <end position="497"/>
    </location>
</feature>
<dbReference type="PANTHER" id="PTHR48041">
    <property type="entry name" value="ABC TRANSPORTER G FAMILY MEMBER 28"/>
    <property type="match status" value="1"/>
</dbReference>
<keyword evidence="2" id="KW-0813">Transport</keyword>
<dbReference type="InterPro" id="IPR013580">
    <property type="entry name" value="LI-POR_suB-like_C"/>
</dbReference>
<dbReference type="InterPro" id="IPR017871">
    <property type="entry name" value="ABC_transporter-like_CS"/>
</dbReference>
<name>A0A8J2SZD3_9STRA</name>
<dbReference type="EMBL" id="CAKKNE010000005">
    <property type="protein sequence ID" value="CAH0378039.1"/>
    <property type="molecule type" value="Genomic_DNA"/>
</dbReference>
<dbReference type="InterPro" id="IPR013525">
    <property type="entry name" value="ABC2_TM"/>
</dbReference>
<dbReference type="Pfam" id="PF08369">
    <property type="entry name" value="PCP_red"/>
    <property type="match status" value="1"/>
</dbReference>
<protein>
    <recommendedName>
        <fullName evidence="9">ABC transporter domain-containing protein</fullName>
    </recommendedName>
</protein>
<dbReference type="Pfam" id="PF01061">
    <property type="entry name" value="ABC2_membrane"/>
    <property type="match status" value="1"/>
</dbReference>
<dbReference type="AlphaFoldDB" id="A0A8J2SZD3"/>
<dbReference type="GO" id="GO:0016491">
    <property type="term" value="F:oxidoreductase activity"/>
    <property type="evidence" value="ECO:0007669"/>
    <property type="project" value="InterPro"/>
</dbReference>
<keyword evidence="6 8" id="KW-1133">Transmembrane helix</keyword>
<evidence type="ECO:0000256" key="6">
    <source>
        <dbReference type="ARBA" id="ARBA00022989"/>
    </source>
</evidence>
<dbReference type="SMART" id="SM00382">
    <property type="entry name" value="AAA"/>
    <property type="match status" value="1"/>
</dbReference>
<feature type="domain" description="ABC transporter" evidence="9">
    <location>
        <begin position="16"/>
        <end position="249"/>
    </location>
</feature>
<dbReference type="InterPro" id="IPR003439">
    <property type="entry name" value="ABC_transporter-like_ATP-bd"/>
</dbReference>
<dbReference type="Gene3D" id="1.10.8.550">
    <property type="entry name" value="Proto-chlorophyllide reductase 57 kD subunit B"/>
    <property type="match status" value="1"/>
</dbReference>
<reference evidence="10" key="1">
    <citation type="submission" date="2021-11" db="EMBL/GenBank/DDBJ databases">
        <authorList>
            <consortium name="Genoscope - CEA"/>
            <person name="William W."/>
        </authorList>
    </citation>
    <scope>NUCLEOTIDE SEQUENCE</scope>
</reference>
<keyword evidence="7 8" id="KW-0472">Membrane</keyword>
<dbReference type="GO" id="GO:0140359">
    <property type="term" value="F:ABC-type transporter activity"/>
    <property type="evidence" value="ECO:0007669"/>
    <property type="project" value="InterPro"/>
</dbReference>
<evidence type="ECO:0000256" key="8">
    <source>
        <dbReference type="SAM" id="Phobius"/>
    </source>
</evidence>
<evidence type="ECO:0000256" key="7">
    <source>
        <dbReference type="ARBA" id="ARBA00023136"/>
    </source>
</evidence>
<evidence type="ECO:0000256" key="5">
    <source>
        <dbReference type="ARBA" id="ARBA00022840"/>
    </source>
</evidence>
<dbReference type="Proteomes" id="UP000789595">
    <property type="component" value="Unassembled WGS sequence"/>
</dbReference>
<keyword evidence="3 8" id="KW-0812">Transmembrane</keyword>
<keyword evidence="5" id="KW-0067">ATP-binding</keyword>
<evidence type="ECO:0000313" key="11">
    <source>
        <dbReference type="Proteomes" id="UP000789595"/>
    </source>
</evidence>
<dbReference type="InterPro" id="IPR003593">
    <property type="entry name" value="AAA+_ATPase"/>
</dbReference>
<dbReference type="GO" id="GO:0016887">
    <property type="term" value="F:ATP hydrolysis activity"/>
    <property type="evidence" value="ECO:0007669"/>
    <property type="project" value="InterPro"/>
</dbReference>
<evidence type="ECO:0000313" key="10">
    <source>
        <dbReference type="EMBL" id="CAH0378039.1"/>
    </source>
</evidence>
<dbReference type="OrthoDB" id="66620at2759"/>
<dbReference type="InterPro" id="IPR050352">
    <property type="entry name" value="ABCG_transporters"/>
</dbReference>
<keyword evidence="4" id="KW-0547">Nucleotide-binding</keyword>
<dbReference type="InterPro" id="IPR027417">
    <property type="entry name" value="P-loop_NTPase"/>
</dbReference>
<dbReference type="Pfam" id="PF00005">
    <property type="entry name" value="ABC_tran"/>
    <property type="match status" value="1"/>
</dbReference>
<dbReference type="InterPro" id="IPR042298">
    <property type="entry name" value="P-CP_red_C"/>
</dbReference>
<dbReference type="GO" id="GO:0015995">
    <property type="term" value="P:chlorophyll biosynthetic process"/>
    <property type="evidence" value="ECO:0007669"/>
    <property type="project" value="InterPro"/>
</dbReference>
<evidence type="ECO:0000259" key="9">
    <source>
        <dbReference type="PROSITE" id="PS50893"/>
    </source>
</evidence>
<dbReference type="Gene3D" id="3.40.50.300">
    <property type="entry name" value="P-loop containing nucleotide triphosphate hydrolases"/>
    <property type="match status" value="1"/>
</dbReference>
<sequence>MLKLVLCAAASASATIEWRGITATIKDRSILRAVGGQAKAGRLHAIMGPSGSGKTSLLSALSGTCDRRLKLSGDLRADGVAVDKVEGAYVRQQDVFYPYLTVRETLTFAATLRLGPDADVPTIVDSILMKTGLAKAADTIVGDDKIRGVSGGERKRLAIACELVDDPDVLFLDEPTSGLDSFAAQRVVASLRTLCDAGKTVVCVIHQPSGGVFAAFDDLTLLSEGECMYHGPICDLDARLRKEGFPRPRTAAPAEHAVETVSVNYGSPETEASSREVLAKLSDACKKAERPLPAATPAKTKATAKGPRRRPLAELRLLYQRARRDVSRAKAATAIKAAQQVMTALIYGGIYDLDDSQRSIQDRFGLLSLCVIGATNLAIASTIRAFPKEKTIVQRERSPRSGRPMYGALPYLFSKVAAELPLSVGLSCLFGGILYPLAKLGRTTRKFRRFLGLTALNSVAASALGLLVGAVAPSTDAALAMFPPIIVLMIIFNGSNISDESTPKPIKFLPKLSLVRWGFEGLAVNEFEGLEFKPFTQIGRPSLKTGADALTRLSFEDSTIKRTAVAQGAILGACYFQTYRVLKNARPRYATLKRATVVDDGIRWTADAEARLQKIPGFVRGRVRGAAEKYARENGITTITDEVFVALKPKK</sequence>
<evidence type="ECO:0000256" key="4">
    <source>
        <dbReference type="ARBA" id="ARBA00022741"/>
    </source>
</evidence>
<dbReference type="CDD" id="cd03213">
    <property type="entry name" value="ABCG_EPDR"/>
    <property type="match status" value="1"/>
</dbReference>
<organism evidence="10 11">
    <name type="scientific">Pelagomonas calceolata</name>
    <dbReference type="NCBI Taxonomy" id="35677"/>
    <lineage>
        <taxon>Eukaryota</taxon>
        <taxon>Sar</taxon>
        <taxon>Stramenopiles</taxon>
        <taxon>Ochrophyta</taxon>
        <taxon>Pelagophyceae</taxon>
        <taxon>Pelagomonadales</taxon>
        <taxon>Pelagomonadaceae</taxon>
        <taxon>Pelagomonas</taxon>
    </lineage>
</organism>
<evidence type="ECO:0000256" key="3">
    <source>
        <dbReference type="ARBA" id="ARBA00022692"/>
    </source>
</evidence>
<feature type="transmembrane region" description="Helical" evidence="8">
    <location>
        <begin position="420"/>
        <end position="438"/>
    </location>
</feature>
<evidence type="ECO:0000256" key="1">
    <source>
        <dbReference type="ARBA" id="ARBA00004141"/>
    </source>
</evidence>
<accession>A0A8J2SZD3</accession>
<keyword evidence="11" id="KW-1185">Reference proteome</keyword>
<feature type="transmembrane region" description="Helical" evidence="8">
    <location>
        <begin position="450"/>
        <end position="472"/>
    </location>
</feature>
<dbReference type="GO" id="GO:0015979">
    <property type="term" value="P:photosynthesis"/>
    <property type="evidence" value="ECO:0007669"/>
    <property type="project" value="InterPro"/>
</dbReference>
<gene>
    <name evidence="10" type="ORF">PECAL_5P25570</name>
</gene>
<dbReference type="PANTHER" id="PTHR48041:SF41">
    <property type="entry name" value="ABC TRANSPORTER G FAMILY"/>
    <property type="match status" value="1"/>
</dbReference>
<dbReference type="SUPFAM" id="SSF52540">
    <property type="entry name" value="P-loop containing nucleoside triphosphate hydrolases"/>
    <property type="match status" value="1"/>
</dbReference>